<proteinExistence type="predicted"/>
<evidence type="ECO:0000313" key="2">
    <source>
        <dbReference type="EMBL" id="MXP00103.1"/>
    </source>
</evidence>
<evidence type="ECO:0000259" key="1">
    <source>
        <dbReference type="Pfam" id="PF08878"/>
    </source>
</evidence>
<dbReference type="RefSeq" id="WP_161391838.1">
    <property type="nucleotide sequence ID" value="NZ_JBHSCP010000002.1"/>
</dbReference>
<dbReference type="AlphaFoldDB" id="A0A6I4TW90"/>
<keyword evidence="3" id="KW-1185">Reference proteome</keyword>
<feature type="domain" description="Anti-bacteriophage protein A/HamA C-terminal" evidence="1">
    <location>
        <begin position="56"/>
        <end position="334"/>
    </location>
</feature>
<dbReference type="InterPro" id="IPR014976">
    <property type="entry name" value="AbpA_HamA_C"/>
</dbReference>
<evidence type="ECO:0000313" key="3">
    <source>
        <dbReference type="Proteomes" id="UP000469430"/>
    </source>
</evidence>
<sequence>MASNDLTSGEGKTASATDQLALAGAMAALLKDHSGLGIRLRDVPFDWTSGMHRLTGSFHYITFADGVPTVEEFVEYLYDCLIPYCLPKSKIRDALRGIDPILDYHRIVRLGDDAKSLFIKAKNQLESGGEPGELILYALLEWVLKAPRLVSKMYLKTNNNMPVHGTDGIHLGYDESKDMLTIYFGESKIYQSFSSAADAAFTSMAELLANKGQISREIEILNNLSDLNSLEPAFRAKIAEYINPYSTSQLTLKKRIVHACLLGFEYAAYNRILALEPDKIASAFEEKYKKRIGSACRVIERHYGKRLPVTTNLHLFLLPFPSLKIFRAAFYEKLGVTA</sequence>
<dbReference type="EMBL" id="WTYJ01000003">
    <property type="protein sequence ID" value="MXP00103.1"/>
    <property type="molecule type" value="Genomic_DNA"/>
</dbReference>
<comment type="caution">
    <text evidence="2">The sequence shown here is derived from an EMBL/GenBank/DDBJ whole genome shotgun (WGS) entry which is preliminary data.</text>
</comment>
<accession>A0A6I4TW90</accession>
<organism evidence="2 3">
    <name type="scientific">Croceibacterium xixiisoli</name>
    <dbReference type="NCBI Taxonomy" id="1476466"/>
    <lineage>
        <taxon>Bacteria</taxon>
        <taxon>Pseudomonadati</taxon>
        <taxon>Pseudomonadota</taxon>
        <taxon>Alphaproteobacteria</taxon>
        <taxon>Sphingomonadales</taxon>
        <taxon>Erythrobacteraceae</taxon>
        <taxon>Croceibacterium</taxon>
    </lineage>
</organism>
<reference evidence="2 3" key="1">
    <citation type="submission" date="2019-12" db="EMBL/GenBank/DDBJ databases">
        <title>Genomic-based taxomic classification of the family Erythrobacteraceae.</title>
        <authorList>
            <person name="Xu L."/>
        </authorList>
    </citation>
    <scope>NUCLEOTIDE SEQUENCE [LARGE SCALE GENOMIC DNA]</scope>
    <source>
        <strain evidence="2 3">S36</strain>
    </source>
</reference>
<name>A0A6I4TW90_9SPHN</name>
<dbReference type="Proteomes" id="UP000469430">
    <property type="component" value="Unassembled WGS sequence"/>
</dbReference>
<dbReference type="Pfam" id="PF08878">
    <property type="entry name" value="HamA"/>
    <property type="match status" value="1"/>
</dbReference>
<dbReference type="OrthoDB" id="9801524at2"/>
<protein>
    <submittedName>
        <fullName evidence="2">DUF1837 domain-containing protein</fullName>
    </submittedName>
</protein>
<gene>
    <name evidence="2" type="ORF">GRI97_14010</name>
</gene>